<dbReference type="Proteomes" id="UP000499080">
    <property type="component" value="Unassembled WGS sequence"/>
</dbReference>
<organism evidence="1 2">
    <name type="scientific">Araneus ventricosus</name>
    <name type="common">Orbweaver spider</name>
    <name type="synonym">Epeira ventricosa</name>
    <dbReference type="NCBI Taxonomy" id="182803"/>
    <lineage>
        <taxon>Eukaryota</taxon>
        <taxon>Metazoa</taxon>
        <taxon>Ecdysozoa</taxon>
        <taxon>Arthropoda</taxon>
        <taxon>Chelicerata</taxon>
        <taxon>Arachnida</taxon>
        <taxon>Araneae</taxon>
        <taxon>Araneomorphae</taxon>
        <taxon>Entelegynae</taxon>
        <taxon>Araneoidea</taxon>
        <taxon>Araneidae</taxon>
        <taxon>Araneus</taxon>
    </lineage>
</organism>
<dbReference type="Gene3D" id="3.30.420.10">
    <property type="entry name" value="Ribonuclease H-like superfamily/Ribonuclease H"/>
    <property type="match status" value="1"/>
</dbReference>
<proteinExistence type="predicted"/>
<evidence type="ECO:0008006" key="3">
    <source>
        <dbReference type="Google" id="ProtNLM"/>
    </source>
</evidence>
<protein>
    <recommendedName>
        <fullName evidence="3">Tc1-like transposase DDE domain-containing protein</fullName>
    </recommendedName>
</protein>
<keyword evidence="2" id="KW-1185">Reference proteome</keyword>
<name>A0A4Y2ADI6_ARAVE</name>
<evidence type="ECO:0000313" key="1">
    <source>
        <dbReference type="EMBL" id="GBL77921.1"/>
    </source>
</evidence>
<accession>A0A4Y2ADI6</accession>
<sequence length="78" mass="8710">MLSDGIILLHDNTHAARKTQELLQKFKWVDWRHAPYSPDLDPRLGSKHLSGTRFSPDSYVKTAATGSMGRDVISTQTG</sequence>
<evidence type="ECO:0000313" key="2">
    <source>
        <dbReference type="Proteomes" id="UP000499080"/>
    </source>
</evidence>
<comment type="caution">
    <text evidence="1">The sequence shown here is derived from an EMBL/GenBank/DDBJ whole genome shotgun (WGS) entry which is preliminary data.</text>
</comment>
<dbReference type="OrthoDB" id="6431520at2759"/>
<dbReference type="GO" id="GO:0003676">
    <property type="term" value="F:nucleic acid binding"/>
    <property type="evidence" value="ECO:0007669"/>
    <property type="project" value="InterPro"/>
</dbReference>
<dbReference type="EMBL" id="BGPR01000014">
    <property type="protein sequence ID" value="GBL77921.1"/>
    <property type="molecule type" value="Genomic_DNA"/>
</dbReference>
<dbReference type="AlphaFoldDB" id="A0A4Y2ADI6"/>
<reference evidence="1 2" key="1">
    <citation type="journal article" date="2019" name="Sci. Rep.">
        <title>Orb-weaving spider Araneus ventricosus genome elucidates the spidroin gene catalogue.</title>
        <authorList>
            <person name="Kono N."/>
            <person name="Nakamura H."/>
            <person name="Ohtoshi R."/>
            <person name="Moran D.A.P."/>
            <person name="Shinohara A."/>
            <person name="Yoshida Y."/>
            <person name="Fujiwara M."/>
            <person name="Mori M."/>
            <person name="Tomita M."/>
            <person name="Arakawa K."/>
        </authorList>
    </citation>
    <scope>NUCLEOTIDE SEQUENCE [LARGE SCALE GENOMIC DNA]</scope>
</reference>
<dbReference type="InterPro" id="IPR036397">
    <property type="entry name" value="RNaseH_sf"/>
</dbReference>
<gene>
    <name evidence="1" type="ORF">AVEN_143255_1</name>
</gene>